<dbReference type="EMBL" id="RBCJ01000005">
    <property type="protein sequence ID" value="RKN77901.1"/>
    <property type="molecule type" value="Genomic_DNA"/>
</dbReference>
<dbReference type="SUPFAM" id="SSF52317">
    <property type="entry name" value="Class I glutamine amidotransferase-like"/>
    <property type="match status" value="1"/>
</dbReference>
<dbReference type="Pfam" id="PF00117">
    <property type="entry name" value="GATase"/>
    <property type="match status" value="1"/>
</dbReference>
<keyword evidence="2" id="KW-0315">Glutamine amidotransferase</keyword>
<organism evidence="2 3">
    <name type="scientific">Ulvibacterium marinum</name>
    <dbReference type="NCBI Taxonomy" id="2419782"/>
    <lineage>
        <taxon>Bacteria</taxon>
        <taxon>Pseudomonadati</taxon>
        <taxon>Bacteroidota</taxon>
        <taxon>Flavobacteriia</taxon>
        <taxon>Flavobacteriales</taxon>
        <taxon>Flavobacteriaceae</taxon>
        <taxon>Ulvibacterium</taxon>
    </lineage>
</organism>
<evidence type="ECO:0000313" key="2">
    <source>
        <dbReference type="EMBL" id="RKN77901.1"/>
    </source>
</evidence>
<dbReference type="InterPro" id="IPR044992">
    <property type="entry name" value="ChyE-like"/>
</dbReference>
<dbReference type="AlphaFoldDB" id="A0A3B0BZQ1"/>
<accession>A0A3B0BZQ1</accession>
<evidence type="ECO:0000313" key="3">
    <source>
        <dbReference type="Proteomes" id="UP000276603"/>
    </source>
</evidence>
<feature type="domain" description="Glutamine amidotransferase" evidence="1">
    <location>
        <begin position="59"/>
        <end position="205"/>
    </location>
</feature>
<reference evidence="2 3" key="1">
    <citation type="submission" date="2018-10" db="EMBL/GenBank/DDBJ databases">
        <title>Ulvibacterium marinum gen. nov., sp. nov., a novel marine bacterium of the family Flavobacteriaceae, isolated from a culture of the green alga Ulva prolifera.</title>
        <authorList>
            <person name="Zhang Z."/>
        </authorList>
    </citation>
    <scope>NUCLEOTIDE SEQUENCE [LARGE SCALE GENOMIC DNA]</scope>
    <source>
        <strain evidence="2 3">CCMM003</strain>
    </source>
</reference>
<evidence type="ECO:0000259" key="1">
    <source>
        <dbReference type="Pfam" id="PF00117"/>
    </source>
</evidence>
<keyword evidence="3" id="KW-1185">Reference proteome</keyword>
<dbReference type="Proteomes" id="UP000276603">
    <property type="component" value="Unassembled WGS sequence"/>
</dbReference>
<proteinExistence type="predicted"/>
<dbReference type="PANTHER" id="PTHR42695">
    <property type="entry name" value="GLUTAMINE AMIDOTRANSFERASE YLR126C-RELATED"/>
    <property type="match status" value="1"/>
</dbReference>
<gene>
    <name evidence="2" type="ORF">D7Z94_21985</name>
</gene>
<dbReference type="PROSITE" id="PS51273">
    <property type="entry name" value="GATASE_TYPE_1"/>
    <property type="match status" value="1"/>
</dbReference>
<dbReference type="InterPro" id="IPR017926">
    <property type="entry name" value="GATASE"/>
</dbReference>
<dbReference type="RefSeq" id="WP_120713798.1">
    <property type="nucleotide sequence ID" value="NZ_RBCJ01000005.1"/>
</dbReference>
<dbReference type="Gene3D" id="3.40.50.880">
    <property type="match status" value="1"/>
</dbReference>
<dbReference type="PANTHER" id="PTHR42695:SF5">
    <property type="entry name" value="GLUTAMINE AMIDOTRANSFERASE YLR126C-RELATED"/>
    <property type="match status" value="1"/>
</dbReference>
<dbReference type="OrthoDB" id="9804920at2"/>
<sequence length="269" mass="30041">MKLLIVEGNNEVTRIKREGYGIKPYHITFQEMLRFLVPKARTDVAFPTDKGKNLPSTSQLKEYDGVLWTGSSLSVLEDIPDVNHQLTFAETIFESGVPFYGSCWGMQVATVVSGGKVALGGNGLEFGISKPIELTELGKASPFFANRNSGYSSLCIHFDEITKLPENAQVLASNPHSKVQAMTFRYKKALFFGVQYHPEFKTSDMALITSFLSKKLIDSGRFATVAEVEKFAVGLSEQKGLPQEIINYQLHTQEIMAWLRYIAKNHGYN</sequence>
<dbReference type="InterPro" id="IPR029062">
    <property type="entry name" value="Class_I_gatase-like"/>
</dbReference>
<comment type="caution">
    <text evidence="2">The sequence shown here is derived from an EMBL/GenBank/DDBJ whole genome shotgun (WGS) entry which is preliminary data.</text>
</comment>
<dbReference type="CDD" id="cd01741">
    <property type="entry name" value="GATase1_1"/>
    <property type="match status" value="1"/>
</dbReference>
<name>A0A3B0BZQ1_9FLAO</name>
<protein>
    <submittedName>
        <fullName evidence="2">Type 1 glutamine amidotransferase</fullName>
    </submittedName>
</protein>
<dbReference type="GO" id="GO:0016740">
    <property type="term" value="F:transferase activity"/>
    <property type="evidence" value="ECO:0007669"/>
    <property type="project" value="UniProtKB-KW"/>
</dbReference>
<keyword evidence="2" id="KW-0808">Transferase</keyword>
<dbReference type="GO" id="GO:0005829">
    <property type="term" value="C:cytosol"/>
    <property type="evidence" value="ECO:0007669"/>
    <property type="project" value="TreeGrafter"/>
</dbReference>